<protein>
    <recommendedName>
        <fullName evidence="2">Hyaluronan/mRNA-binding protein domain-containing protein</fullName>
    </recommendedName>
</protein>
<dbReference type="EMBL" id="JAFIQS010000009">
    <property type="protein sequence ID" value="KAG5165557.1"/>
    <property type="molecule type" value="Genomic_DNA"/>
</dbReference>
<feature type="compositionally biased region" description="Basic and acidic residues" evidence="1">
    <location>
        <begin position="13"/>
        <end position="22"/>
    </location>
</feature>
<evidence type="ECO:0000256" key="1">
    <source>
        <dbReference type="SAM" id="MobiDB-lite"/>
    </source>
</evidence>
<feature type="region of interest" description="Disordered" evidence="1">
    <location>
        <begin position="1"/>
        <end position="112"/>
    </location>
</feature>
<dbReference type="Pfam" id="PF04774">
    <property type="entry name" value="HABP4_PAI-RBP1"/>
    <property type="match status" value="1"/>
</dbReference>
<feature type="domain" description="Hyaluronan/mRNA-binding protein" evidence="2">
    <location>
        <begin position="20"/>
        <end position="105"/>
    </location>
</feature>
<reference evidence="3" key="1">
    <citation type="submission" date="2021-02" db="EMBL/GenBank/DDBJ databases">
        <title>Psilocybe cubensis genome.</title>
        <authorList>
            <person name="Mckernan K.J."/>
            <person name="Crawford S."/>
            <person name="Trippe A."/>
            <person name="Kane L.T."/>
            <person name="Mclaughlin S."/>
        </authorList>
    </citation>
    <scope>NUCLEOTIDE SEQUENCE [LARGE SCALE GENOMIC DNA]</scope>
    <source>
        <strain evidence="3">MGC-MH-2018</strain>
    </source>
</reference>
<proteinExistence type="predicted"/>
<gene>
    <name evidence="3" type="ORF">JR316_009137</name>
</gene>
<evidence type="ECO:0000259" key="2">
    <source>
        <dbReference type="Pfam" id="PF04774"/>
    </source>
</evidence>
<feature type="compositionally biased region" description="Polar residues" evidence="1">
    <location>
        <begin position="140"/>
        <end position="150"/>
    </location>
</feature>
<dbReference type="OrthoDB" id="2562681at2759"/>
<feature type="region of interest" description="Disordered" evidence="1">
    <location>
        <begin position="126"/>
        <end position="150"/>
    </location>
</feature>
<feature type="compositionally biased region" description="Acidic residues" evidence="1">
    <location>
        <begin position="51"/>
        <end position="63"/>
    </location>
</feature>
<dbReference type="AlphaFoldDB" id="A0A8H8CGL4"/>
<organism evidence="3">
    <name type="scientific">Psilocybe cubensis</name>
    <name type="common">Psychedelic mushroom</name>
    <name type="synonym">Stropharia cubensis</name>
    <dbReference type="NCBI Taxonomy" id="181762"/>
    <lineage>
        <taxon>Eukaryota</taxon>
        <taxon>Fungi</taxon>
        <taxon>Dikarya</taxon>
        <taxon>Basidiomycota</taxon>
        <taxon>Agaricomycotina</taxon>
        <taxon>Agaricomycetes</taxon>
        <taxon>Agaricomycetidae</taxon>
        <taxon>Agaricales</taxon>
        <taxon>Agaricineae</taxon>
        <taxon>Strophariaceae</taxon>
        <taxon>Psilocybe</taxon>
    </lineage>
</organism>
<dbReference type="InterPro" id="IPR006861">
    <property type="entry name" value="HABP4_PAIRBP1-bd"/>
</dbReference>
<evidence type="ECO:0000313" key="3">
    <source>
        <dbReference type="EMBL" id="KAG5165557.1"/>
    </source>
</evidence>
<accession>A0A8H8CGL4</accession>
<sequence>MTRTARAAYPRAVIKDRSESRSGLDTSLRKSGAGHHNWGALADERTLETAALEDDQLEEEEVGETANPIEDTNSSRSMSPPRKPEMARSTSGMTEEELQKARQFRKNAFKNPGDIDLSAIARTSAAVGNSPGQADLNRKSPVSDNINPLF</sequence>
<name>A0A8H8CGL4_PSICU</name>
<comment type="caution">
    <text evidence="3">The sequence shown here is derived from an EMBL/GenBank/DDBJ whole genome shotgun (WGS) entry which is preliminary data.</text>
</comment>